<reference evidence="6" key="1">
    <citation type="journal article" date="2020" name="mSystems">
        <title>Genome- and Community-Level Interaction Insights into Carbon Utilization and Element Cycling Functions of Hydrothermarchaeota in Hydrothermal Sediment.</title>
        <authorList>
            <person name="Zhou Z."/>
            <person name="Liu Y."/>
            <person name="Xu W."/>
            <person name="Pan J."/>
            <person name="Luo Z.H."/>
            <person name="Li M."/>
        </authorList>
    </citation>
    <scope>NUCLEOTIDE SEQUENCE [LARGE SCALE GENOMIC DNA]</scope>
    <source>
        <strain evidence="6">HyVt-485</strain>
    </source>
</reference>
<evidence type="ECO:0000259" key="5">
    <source>
        <dbReference type="PROSITE" id="PS50977"/>
    </source>
</evidence>
<dbReference type="AlphaFoldDB" id="A0A7C5QPF0"/>
<proteinExistence type="predicted"/>
<dbReference type="InterPro" id="IPR011075">
    <property type="entry name" value="TetR_C"/>
</dbReference>
<dbReference type="EMBL" id="DRMJ01000252">
    <property type="protein sequence ID" value="HHL42961.1"/>
    <property type="molecule type" value="Genomic_DNA"/>
</dbReference>
<dbReference type="GO" id="GO:0003700">
    <property type="term" value="F:DNA-binding transcription factor activity"/>
    <property type="evidence" value="ECO:0007669"/>
    <property type="project" value="TreeGrafter"/>
</dbReference>
<protein>
    <submittedName>
        <fullName evidence="6">TetR/AcrR family transcriptional regulator</fullName>
    </submittedName>
</protein>
<dbReference type="InterPro" id="IPR001647">
    <property type="entry name" value="HTH_TetR"/>
</dbReference>
<dbReference type="InterPro" id="IPR009057">
    <property type="entry name" value="Homeodomain-like_sf"/>
</dbReference>
<name>A0A7C5QPF0_9PROT</name>
<keyword evidence="2 4" id="KW-0238">DNA-binding</keyword>
<dbReference type="PROSITE" id="PS50977">
    <property type="entry name" value="HTH_TETR_2"/>
    <property type="match status" value="1"/>
</dbReference>
<dbReference type="Proteomes" id="UP000885830">
    <property type="component" value="Unassembled WGS sequence"/>
</dbReference>
<comment type="caution">
    <text evidence="6">The sequence shown here is derived from an EMBL/GenBank/DDBJ whole genome shotgun (WGS) entry which is preliminary data.</text>
</comment>
<sequence length="203" mass="22552">MDVKTTHIAPKNPVGRPRNLDLDAKILDTAQDILIQEGYANFSMSKVAKLSGISRPTIRLRWANTDELFAAIVKRALSTDLLLEQARNNPDITMRETILLVLQDMIVLLSDPSMRRLFASIIAAARYSKPMGALSQYILKRRGIVLRDLVVQGIENGEFSPDINVEIALDGLIGPIQYRQLIIGMPMAPEEAVDVVNMVFGPE</sequence>
<keyword evidence="1" id="KW-0805">Transcription regulation</keyword>
<dbReference type="InterPro" id="IPR050109">
    <property type="entry name" value="HTH-type_TetR-like_transc_reg"/>
</dbReference>
<feature type="DNA-binding region" description="H-T-H motif" evidence="4">
    <location>
        <begin position="43"/>
        <end position="62"/>
    </location>
</feature>
<feature type="domain" description="HTH tetR-type" evidence="5">
    <location>
        <begin position="20"/>
        <end position="80"/>
    </location>
</feature>
<dbReference type="PANTHER" id="PTHR30055">
    <property type="entry name" value="HTH-TYPE TRANSCRIPTIONAL REGULATOR RUTR"/>
    <property type="match status" value="1"/>
</dbReference>
<dbReference type="InterPro" id="IPR023772">
    <property type="entry name" value="DNA-bd_HTH_TetR-type_CS"/>
</dbReference>
<accession>A0A7C5QPF0</accession>
<dbReference type="Gene3D" id="1.10.357.10">
    <property type="entry name" value="Tetracycline Repressor, domain 2"/>
    <property type="match status" value="1"/>
</dbReference>
<keyword evidence="3" id="KW-0804">Transcription</keyword>
<evidence type="ECO:0000256" key="2">
    <source>
        <dbReference type="ARBA" id="ARBA00023125"/>
    </source>
</evidence>
<dbReference type="InterPro" id="IPR036271">
    <property type="entry name" value="Tet_transcr_reg_TetR-rel_C_sf"/>
</dbReference>
<gene>
    <name evidence="6" type="ORF">ENJ42_05025</name>
</gene>
<organism evidence="6">
    <name type="scientific">Hellea balneolensis</name>
    <dbReference type="NCBI Taxonomy" id="287478"/>
    <lineage>
        <taxon>Bacteria</taxon>
        <taxon>Pseudomonadati</taxon>
        <taxon>Pseudomonadota</taxon>
        <taxon>Alphaproteobacteria</taxon>
        <taxon>Maricaulales</taxon>
        <taxon>Robiginitomaculaceae</taxon>
        <taxon>Hellea</taxon>
    </lineage>
</organism>
<evidence type="ECO:0000256" key="4">
    <source>
        <dbReference type="PROSITE-ProRule" id="PRU00335"/>
    </source>
</evidence>
<dbReference type="Pfam" id="PF00440">
    <property type="entry name" value="TetR_N"/>
    <property type="match status" value="1"/>
</dbReference>
<dbReference type="PROSITE" id="PS01081">
    <property type="entry name" value="HTH_TETR_1"/>
    <property type="match status" value="1"/>
</dbReference>
<dbReference type="Pfam" id="PF16859">
    <property type="entry name" value="TetR_C_11"/>
    <property type="match status" value="1"/>
</dbReference>
<evidence type="ECO:0000313" key="6">
    <source>
        <dbReference type="EMBL" id="HHL42961.1"/>
    </source>
</evidence>
<dbReference type="Gene3D" id="1.10.10.60">
    <property type="entry name" value="Homeodomain-like"/>
    <property type="match status" value="1"/>
</dbReference>
<dbReference type="SUPFAM" id="SSF48498">
    <property type="entry name" value="Tetracyclin repressor-like, C-terminal domain"/>
    <property type="match status" value="1"/>
</dbReference>
<dbReference type="GO" id="GO:0000976">
    <property type="term" value="F:transcription cis-regulatory region binding"/>
    <property type="evidence" value="ECO:0007669"/>
    <property type="project" value="TreeGrafter"/>
</dbReference>
<dbReference type="SUPFAM" id="SSF46689">
    <property type="entry name" value="Homeodomain-like"/>
    <property type="match status" value="1"/>
</dbReference>
<evidence type="ECO:0000256" key="1">
    <source>
        <dbReference type="ARBA" id="ARBA00023015"/>
    </source>
</evidence>
<evidence type="ECO:0000256" key="3">
    <source>
        <dbReference type="ARBA" id="ARBA00023163"/>
    </source>
</evidence>
<dbReference type="PANTHER" id="PTHR30055:SF148">
    <property type="entry name" value="TETR-FAMILY TRANSCRIPTIONAL REGULATOR"/>
    <property type="match status" value="1"/>
</dbReference>